<dbReference type="Pfam" id="PF03147">
    <property type="entry name" value="FDX-ACB"/>
    <property type="match status" value="1"/>
</dbReference>
<dbReference type="GO" id="GO:0004826">
    <property type="term" value="F:phenylalanine-tRNA ligase activity"/>
    <property type="evidence" value="ECO:0007669"/>
    <property type="project" value="UniProtKB-UniRule"/>
</dbReference>
<keyword evidence="10 15" id="KW-0460">Magnesium</keyword>
<dbReference type="GO" id="GO:0000287">
    <property type="term" value="F:magnesium ion binding"/>
    <property type="evidence" value="ECO:0007669"/>
    <property type="project" value="UniProtKB-UniRule"/>
</dbReference>
<feature type="domain" description="TRNA-binding" evidence="17">
    <location>
        <begin position="40"/>
        <end position="154"/>
    </location>
</feature>
<keyword evidence="21" id="KW-1185">Reference proteome</keyword>
<organism evidence="20 21">
    <name type="scientific">Gracilibacillus ureilyticus</name>
    <dbReference type="NCBI Taxonomy" id="531814"/>
    <lineage>
        <taxon>Bacteria</taxon>
        <taxon>Bacillati</taxon>
        <taxon>Bacillota</taxon>
        <taxon>Bacilli</taxon>
        <taxon>Bacillales</taxon>
        <taxon>Bacillaceae</taxon>
        <taxon>Gracilibacillus</taxon>
    </lineage>
</organism>
<evidence type="ECO:0000256" key="9">
    <source>
        <dbReference type="ARBA" id="ARBA00022840"/>
    </source>
</evidence>
<comment type="cofactor">
    <cofactor evidence="15">
        <name>Mg(2+)</name>
        <dbReference type="ChEBI" id="CHEBI:18420"/>
    </cofactor>
    <text evidence="15">Binds 2 magnesium ions per tetramer.</text>
</comment>
<dbReference type="NCBIfam" id="TIGR00472">
    <property type="entry name" value="pheT_bact"/>
    <property type="match status" value="1"/>
</dbReference>
<dbReference type="SUPFAM" id="SSF55681">
    <property type="entry name" value="Class II aaRS and biotin synthetases"/>
    <property type="match status" value="1"/>
</dbReference>
<dbReference type="FunFam" id="3.50.40.10:FF:000001">
    <property type="entry name" value="Phenylalanine--tRNA ligase beta subunit"/>
    <property type="match status" value="1"/>
</dbReference>
<evidence type="ECO:0000256" key="8">
    <source>
        <dbReference type="ARBA" id="ARBA00022741"/>
    </source>
</evidence>
<feature type="binding site" evidence="15">
    <location>
        <position position="470"/>
    </location>
    <ligand>
        <name>Mg(2+)</name>
        <dbReference type="ChEBI" id="CHEBI:18420"/>
        <note>shared with alpha subunit</note>
    </ligand>
</feature>
<dbReference type="SUPFAM" id="SSF50249">
    <property type="entry name" value="Nucleic acid-binding proteins"/>
    <property type="match status" value="1"/>
</dbReference>
<dbReference type="InterPro" id="IPR005121">
    <property type="entry name" value="Fdx_antiC-bd"/>
</dbReference>
<dbReference type="PANTHER" id="PTHR10947">
    <property type="entry name" value="PHENYLALANYL-TRNA SYNTHETASE BETA CHAIN AND LEUCINE-RICH REPEAT-CONTAINING PROTEIN 47"/>
    <property type="match status" value="1"/>
</dbReference>
<evidence type="ECO:0000256" key="11">
    <source>
        <dbReference type="ARBA" id="ARBA00022884"/>
    </source>
</evidence>
<dbReference type="InterPro" id="IPR045060">
    <property type="entry name" value="Phe-tRNA-ligase_IIc_bsu"/>
</dbReference>
<evidence type="ECO:0000313" key="20">
    <source>
        <dbReference type="EMBL" id="SES08272.1"/>
    </source>
</evidence>
<dbReference type="InterPro" id="IPR002547">
    <property type="entry name" value="tRNA-bd_dom"/>
</dbReference>
<dbReference type="CDD" id="cd00769">
    <property type="entry name" value="PheRS_beta_core"/>
    <property type="match status" value="1"/>
</dbReference>
<dbReference type="SUPFAM" id="SSF54991">
    <property type="entry name" value="Anticodon-binding domain of PheRS"/>
    <property type="match status" value="1"/>
</dbReference>
<keyword evidence="13 15" id="KW-0030">Aminoacyl-tRNA synthetase</keyword>
<evidence type="ECO:0000313" key="21">
    <source>
        <dbReference type="Proteomes" id="UP000199687"/>
    </source>
</evidence>
<dbReference type="AlphaFoldDB" id="A0A1H9UFY3"/>
<dbReference type="PROSITE" id="PS51483">
    <property type="entry name" value="B5"/>
    <property type="match status" value="1"/>
</dbReference>
<dbReference type="Gene3D" id="3.30.930.10">
    <property type="entry name" value="Bira Bifunctional Protein, Domain 2"/>
    <property type="match status" value="1"/>
</dbReference>
<dbReference type="Gene3D" id="2.40.50.140">
    <property type="entry name" value="Nucleic acid-binding proteins"/>
    <property type="match status" value="1"/>
</dbReference>
<dbReference type="InterPro" id="IPR041616">
    <property type="entry name" value="PheRS_beta_core"/>
</dbReference>
<dbReference type="InterPro" id="IPR033714">
    <property type="entry name" value="tRNA_bind_bactPheRS"/>
</dbReference>
<evidence type="ECO:0000256" key="13">
    <source>
        <dbReference type="ARBA" id="ARBA00023146"/>
    </source>
</evidence>
<evidence type="ECO:0000256" key="10">
    <source>
        <dbReference type="ARBA" id="ARBA00022842"/>
    </source>
</evidence>
<feature type="binding site" evidence="15">
    <location>
        <position position="467"/>
    </location>
    <ligand>
        <name>Mg(2+)</name>
        <dbReference type="ChEBI" id="CHEBI:18420"/>
        <note>shared with alpha subunit</note>
    </ligand>
</feature>
<evidence type="ECO:0000256" key="16">
    <source>
        <dbReference type="PROSITE-ProRule" id="PRU00209"/>
    </source>
</evidence>
<keyword evidence="9 15" id="KW-0067">ATP-binding</keyword>
<evidence type="ECO:0000256" key="5">
    <source>
        <dbReference type="ARBA" id="ARBA00022555"/>
    </source>
</evidence>
<comment type="similarity">
    <text evidence="2 15">Belongs to the phenylalanyl-tRNA synthetase beta subunit family. Type 1 subfamily.</text>
</comment>
<dbReference type="NCBIfam" id="NF045760">
    <property type="entry name" value="YtpR"/>
    <property type="match status" value="1"/>
</dbReference>
<dbReference type="InterPro" id="IPR012340">
    <property type="entry name" value="NA-bd_OB-fold"/>
</dbReference>
<dbReference type="Pfam" id="PF03484">
    <property type="entry name" value="B5"/>
    <property type="match status" value="1"/>
</dbReference>
<dbReference type="SUPFAM" id="SSF46955">
    <property type="entry name" value="Putative DNA-binding domain"/>
    <property type="match status" value="1"/>
</dbReference>
<dbReference type="GO" id="GO:0006432">
    <property type="term" value="P:phenylalanyl-tRNA aminoacylation"/>
    <property type="evidence" value="ECO:0007669"/>
    <property type="project" value="UniProtKB-UniRule"/>
</dbReference>
<evidence type="ECO:0000256" key="15">
    <source>
        <dbReference type="HAMAP-Rule" id="MF_00283"/>
    </source>
</evidence>
<dbReference type="SMART" id="SM00873">
    <property type="entry name" value="B3_4"/>
    <property type="match status" value="1"/>
</dbReference>
<dbReference type="CDD" id="cd02796">
    <property type="entry name" value="tRNA_bind_bactPheRS"/>
    <property type="match status" value="1"/>
</dbReference>
<protein>
    <recommendedName>
        <fullName evidence="15">Phenylalanine--tRNA ligase beta subunit</fullName>
        <ecNumber evidence="15">6.1.1.20</ecNumber>
    </recommendedName>
    <alternativeName>
        <fullName evidence="15">Phenylalanyl-tRNA synthetase beta subunit</fullName>
        <shortName evidence="15">PheRS</shortName>
    </alternativeName>
</protein>
<dbReference type="InterPro" id="IPR004532">
    <property type="entry name" value="Phe-tRNA-ligase_IIc_bsu_bact"/>
</dbReference>
<feature type="domain" description="FDX-ACB" evidence="18">
    <location>
        <begin position="714"/>
        <end position="807"/>
    </location>
</feature>
<dbReference type="Gene3D" id="3.50.40.10">
    <property type="entry name" value="Phenylalanyl-trna Synthetase, Chain B, domain 3"/>
    <property type="match status" value="1"/>
</dbReference>
<dbReference type="SMART" id="SM00874">
    <property type="entry name" value="B5"/>
    <property type="match status" value="1"/>
</dbReference>
<dbReference type="GO" id="GO:0000049">
    <property type="term" value="F:tRNA binding"/>
    <property type="evidence" value="ECO:0007669"/>
    <property type="project" value="UniProtKB-UniRule"/>
</dbReference>
<dbReference type="FunFam" id="2.40.50.140:FF:000045">
    <property type="entry name" value="Phenylalanine--tRNA ligase beta subunit"/>
    <property type="match status" value="1"/>
</dbReference>
<dbReference type="EC" id="6.1.1.20" evidence="15"/>
<comment type="subunit">
    <text evidence="3 15">Tetramer of two alpha and two beta subunits.</text>
</comment>
<dbReference type="PROSITE" id="PS51447">
    <property type="entry name" value="FDX_ACB"/>
    <property type="match status" value="1"/>
</dbReference>
<evidence type="ECO:0000256" key="4">
    <source>
        <dbReference type="ARBA" id="ARBA00022490"/>
    </source>
</evidence>
<keyword evidence="6 15" id="KW-0436">Ligase</keyword>
<sequence>MFVSLNWLKNYVDIDQLSPEELAERITKSGIEVEGIERFAQASTNVVVGYVESCEKHPNADKLNLCQVNVGEETLQIICGAPNIAQGQKVAVAKPGAVLPGNFKIKRAKLRGVESNGMICSLQELGVEEKYVPKEYASGIFVFPEDTEAGADVTELLNLDDIIIELGLTPNRSDALSMLGVAYEVAAILDVPIRLPQTSLRSADDVAEDHVTVRVEAQDVNPYYGAFIVKDVKIGPSPLWMRNYLMAAGIRPINNVVDITNYVLLEYGQPLHAFDYDKFGSNEVVVRMADEGEKIVTLDDVERTLTAEHLVITNGKEPVALAGVMGGADSEVSDTTTNVLLEAAYFDGQTVRKASKAFDLRSEASNRFEKGVDPNRVREAGVRACQLLSEYAGATVLSGVVEHDQLDYSEKEVTIWTSTINDRLGTSISDEEIADILRKLHFNFKQDGETFIVSAPTRRQDIVIFEDMVEEVARIHGYDNLPFTLPQGGSQAGGLTKNQALKRHVKRFLEGAGLSETVTYSLTSKERSGQLVSPEVKDTIVSTVSLAMPMSEEHSTLRVSILPEMLNSAAYNLARKQADVAYYEIGSIFVSGEEEVSKQPDEKLRLAGVLTGQWLTHPWQQEKKPVDFFVAKGILEALFASLKVDVTYKQAKIDGLHPGRTAQLFAGDRAIGFVGQVHPAMQKAYDLKETYVFDVDFDYLLEIHHNEPSFAVIPRFPSVSRDIALVVDETVPAGAVLAVIAEAGGSLVKDIQVFDVYQGEHLEEGKKSIAFSLFYQDPERTLTDEEVEASYQAILAEVAKQFGAELRG</sequence>
<evidence type="ECO:0000256" key="12">
    <source>
        <dbReference type="ARBA" id="ARBA00022917"/>
    </source>
</evidence>
<keyword evidence="7 15" id="KW-0479">Metal-binding</keyword>
<dbReference type="SMART" id="SM00896">
    <property type="entry name" value="FDX-ACB"/>
    <property type="match status" value="1"/>
</dbReference>
<feature type="binding site" evidence="15">
    <location>
        <position position="461"/>
    </location>
    <ligand>
        <name>Mg(2+)</name>
        <dbReference type="ChEBI" id="CHEBI:18420"/>
        <note>shared with alpha subunit</note>
    </ligand>
</feature>
<dbReference type="Pfam" id="PF01588">
    <property type="entry name" value="tRNA_bind"/>
    <property type="match status" value="1"/>
</dbReference>
<dbReference type="Pfam" id="PF03483">
    <property type="entry name" value="B3_4"/>
    <property type="match status" value="1"/>
</dbReference>
<dbReference type="PANTHER" id="PTHR10947:SF0">
    <property type="entry name" value="PHENYLALANINE--TRNA LIGASE BETA SUBUNIT"/>
    <property type="match status" value="1"/>
</dbReference>
<keyword evidence="11 16" id="KW-0694">RNA-binding</keyword>
<dbReference type="GO" id="GO:0005524">
    <property type="term" value="F:ATP binding"/>
    <property type="evidence" value="ECO:0007669"/>
    <property type="project" value="UniProtKB-UniRule"/>
</dbReference>
<name>A0A1H9UFY3_9BACI</name>
<dbReference type="InterPro" id="IPR045864">
    <property type="entry name" value="aa-tRNA-synth_II/BPL/LPL"/>
</dbReference>
<dbReference type="InterPro" id="IPR005146">
    <property type="entry name" value="B3/B4_tRNA-bd"/>
</dbReference>
<dbReference type="Pfam" id="PF17759">
    <property type="entry name" value="tRNA_synthFbeta"/>
    <property type="match status" value="1"/>
</dbReference>
<dbReference type="OrthoDB" id="9805455at2"/>
<dbReference type="GO" id="GO:0016740">
    <property type="term" value="F:transferase activity"/>
    <property type="evidence" value="ECO:0007669"/>
    <property type="project" value="UniProtKB-ARBA"/>
</dbReference>
<comment type="catalytic activity">
    <reaction evidence="14 15">
        <text>tRNA(Phe) + L-phenylalanine + ATP = L-phenylalanyl-tRNA(Phe) + AMP + diphosphate + H(+)</text>
        <dbReference type="Rhea" id="RHEA:19413"/>
        <dbReference type="Rhea" id="RHEA-COMP:9668"/>
        <dbReference type="Rhea" id="RHEA-COMP:9699"/>
        <dbReference type="ChEBI" id="CHEBI:15378"/>
        <dbReference type="ChEBI" id="CHEBI:30616"/>
        <dbReference type="ChEBI" id="CHEBI:33019"/>
        <dbReference type="ChEBI" id="CHEBI:58095"/>
        <dbReference type="ChEBI" id="CHEBI:78442"/>
        <dbReference type="ChEBI" id="CHEBI:78531"/>
        <dbReference type="ChEBI" id="CHEBI:456215"/>
        <dbReference type="EC" id="6.1.1.20"/>
    </reaction>
</comment>
<dbReference type="GO" id="GO:0009328">
    <property type="term" value="C:phenylalanine-tRNA ligase complex"/>
    <property type="evidence" value="ECO:0007669"/>
    <property type="project" value="TreeGrafter"/>
</dbReference>
<keyword evidence="4 15" id="KW-0963">Cytoplasm</keyword>
<dbReference type="GO" id="GO:0140096">
    <property type="term" value="F:catalytic activity, acting on a protein"/>
    <property type="evidence" value="ECO:0007669"/>
    <property type="project" value="UniProtKB-ARBA"/>
</dbReference>
<keyword evidence="8 15" id="KW-0547">Nucleotide-binding</keyword>
<dbReference type="HAMAP" id="MF_00283">
    <property type="entry name" value="Phe_tRNA_synth_beta1"/>
    <property type="match status" value="1"/>
</dbReference>
<dbReference type="STRING" id="531814.SAMN04487944_11780"/>
<feature type="binding site" evidence="15">
    <location>
        <position position="471"/>
    </location>
    <ligand>
        <name>Mg(2+)</name>
        <dbReference type="ChEBI" id="CHEBI:18420"/>
        <note>shared with alpha subunit</note>
    </ligand>
</feature>
<dbReference type="FunFam" id="3.30.70.380:FF:000001">
    <property type="entry name" value="Phenylalanine--tRNA ligase beta subunit"/>
    <property type="match status" value="1"/>
</dbReference>
<feature type="domain" description="B5" evidence="19">
    <location>
        <begin position="408"/>
        <end position="483"/>
    </location>
</feature>
<reference evidence="20 21" key="1">
    <citation type="submission" date="2016-10" db="EMBL/GenBank/DDBJ databases">
        <authorList>
            <person name="de Groot N.N."/>
        </authorList>
    </citation>
    <scope>NUCLEOTIDE SEQUENCE [LARGE SCALE GENOMIC DNA]</scope>
    <source>
        <strain evidence="20 21">CGMCC 1.7727</strain>
    </source>
</reference>
<dbReference type="InterPro" id="IPR009061">
    <property type="entry name" value="DNA-bd_dom_put_sf"/>
</dbReference>
<evidence type="ECO:0000256" key="6">
    <source>
        <dbReference type="ARBA" id="ARBA00022598"/>
    </source>
</evidence>
<proteinExistence type="inferred from homology"/>
<dbReference type="InterPro" id="IPR005147">
    <property type="entry name" value="tRNA_synthase_B5-dom"/>
</dbReference>
<dbReference type="SUPFAM" id="SSF56037">
    <property type="entry name" value="PheT/TilS domain"/>
    <property type="match status" value="1"/>
</dbReference>
<dbReference type="PROSITE" id="PS50886">
    <property type="entry name" value="TRBD"/>
    <property type="match status" value="1"/>
</dbReference>
<evidence type="ECO:0000256" key="2">
    <source>
        <dbReference type="ARBA" id="ARBA00008653"/>
    </source>
</evidence>
<dbReference type="FunFam" id="3.30.930.10:FF:000022">
    <property type="entry name" value="Phenylalanine--tRNA ligase beta subunit"/>
    <property type="match status" value="1"/>
</dbReference>
<evidence type="ECO:0000256" key="3">
    <source>
        <dbReference type="ARBA" id="ARBA00011209"/>
    </source>
</evidence>
<dbReference type="Proteomes" id="UP000199687">
    <property type="component" value="Unassembled WGS sequence"/>
</dbReference>
<evidence type="ECO:0000259" key="18">
    <source>
        <dbReference type="PROSITE" id="PS51447"/>
    </source>
</evidence>
<dbReference type="InterPro" id="IPR036690">
    <property type="entry name" value="Fdx_antiC-bd_sf"/>
</dbReference>
<dbReference type="Gene3D" id="3.30.56.10">
    <property type="match status" value="2"/>
</dbReference>
<evidence type="ECO:0000256" key="14">
    <source>
        <dbReference type="ARBA" id="ARBA00049255"/>
    </source>
</evidence>
<dbReference type="EMBL" id="FOGL01000017">
    <property type="protein sequence ID" value="SES08272.1"/>
    <property type="molecule type" value="Genomic_DNA"/>
</dbReference>
<evidence type="ECO:0000256" key="1">
    <source>
        <dbReference type="ARBA" id="ARBA00004496"/>
    </source>
</evidence>
<keyword evidence="5 16" id="KW-0820">tRNA-binding</keyword>
<dbReference type="InterPro" id="IPR020825">
    <property type="entry name" value="Phe-tRNA_synthase-like_B3/B4"/>
</dbReference>
<evidence type="ECO:0000259" key="19">
    <source>
        <dbReference type="PROSITE" id="PS51483"/>
    </source>
</evidence>
<dbReference type="Gene3D" id="3.30.70.380">
    <property type="entry name" value="Ferrodoxin-fold anticodon-binding domain"/>
    <property type="match status" value="1"/>
</dbReference>
<evidence type="ECO:0000259" key="17">
    <source>
        <dbReference type="PROSITE" id="PS50886"/>
    </source>
</evidence>
<accession>A0A1H9UFY3</accession>
<gene>
    <name evidence="15" type="primary">pheT</name>
    <name evidence="20" type="ORF">SAMN04487944_11780</name>
</gene>
<dbReference type="RefSeq" id="WP_089742752.1">
    <property type="nucleotide sequence ID" value="NZ_FOGL01000017.1"/>
</dbReference>
<keyword evidence="12 15" id="KW-0648">Protein biosynthesis</keyword>
<evidence type="ECO:0000256" key="7">
    <source>
        <dbReference type="ARBA" id="ARBA00022723"/>
    </source>
</evidence>
<comment type="subcellular location">
    <subcellularLocation>
        <location evidence="1 15">Cytoplasm</location>
    </subcellularLocation>
</comment>